<dbReference type="EMBL" id="SRLO01000094">
    <property type="protein sequence ID" value="TNN76358.1"/>
    <property type="molecule type" value="Genomic_DNA"/>
</dbReference>
<sequence length="194" mass="20771">MITVRDSGTCRVSALLDGLSLGEGAGVLRAVSDDLVDGVEDGDHGVLLQVFGRPLLAARQVLVAAVDGQVAQGDGHRSDHLVGVGAQQLHQDGKTFLLAHRGSDVVGPLGGRHRAGKLSERPLSVTACSAFMQSDRFPPGSNDHALTKLRRSDGEVDYKTDRIQESKLHLRPHTQLAPAEDWHLYEQPRGTAAH</sequence>
<keyword evidence="2" id="KW-1185">Reference proteome</keyword>
<dbReference type="Proteomes" id="UP000314294">
    <property type="component" value="Unassembled WGS sequence"/>
</dbReference>
<comment type="caution">
    <text evidence="1">The sequence shown here is derived from an EMBL/GenBank/DDBJ whole genome shotgun (WGS) entry which is preliminary data.</text>
</comment>
<organism evidence="1 2">
    <name type="scientific">Liparis tanakae</name>
    <name type="common">Tanaka's snailfish</name>
    <dbReference type="NCBI Taxonomy" id="230148"/>
    <lineage>
        <taxon>Eukaryota</taxon>
        <taxon>Metazoa</taxon>
        <taxon>Chordata</taxon>
        <taxon>Craniata</taxon>
        <taxon>Vertebrata</taxon>
        <taxon>Euteleostomi</taxon>
        <taxon>Actinopterygii</taxon>
        <taxon>Neopterygii</taxon>
        <taxon>Teleostei</taxon>
        <taxon>Neoteleostei</taxon>
        <taxon>Acanthomorphata</taxon>
        <taxon>Eupercaria</taxon>
        <taxon>Perciformes</taxon>
        <taxon>Cottioidei</taxon>
        <taxon>Cottales</taxon>
        <taxon>Liparidae</taxon>
        <taxon>Liparis</taxon>
    </lineage>
</organism>
<proteinExistence type="predicted"/>
<gene>
    <name evidence="1" type="ORF">EYF80_013437</name>
</gene>
<evidence type="ECO:0000313" key="1">
    <source>
        <dbReference type="EMBL" id="TNN76358.1"/>
    </source>
</evidence>
<reference evidence="1 2" key="1">
    <citation type="submission" date="2019-03" db="EMBL/GenBank/DDBJ databases">
        <title>First draft genome of Liparis tanakae, snailfish: a comprehensive survey of snailfish specific genes.</title>
        <authorList>
            <person name="Kim W."/>
            <person name="Song I."/>
            <person name="Jeong J.-H."/>
            <person name="Kim D."/>
            <person name="Kim S."/>
            <person name="Ryu S."/>
            <person name="Song J.Y."/>
            <person name="Lee S.K."/>
        </authorList>
    </citation>
    <scope>NUCLEOTIDE SEQUENCE [LARGE SCALE GENOMIC DNA]</scope>
    <source>
        <tissue evidence="1">Muscle</tissue>
    </source>
</reference>
<evidence type="ECO:0000313" key="2">
    <source>
        <dbReference type="Proteomes" id="UP000314294"/>
    </source>
</evidence>
<dbReference type="AlphaFoldDB" id="A0A4Z2IED3"/>
<name>A0A4Z2IED3_9TELE</name>
<accession>A0A4Z2IED3</accession>
<protein>
    <submittedName>
        <fullName evidence="1">Uncharacterized protein</fullName>
    </submittedName>
</protein>